<sequence>MGDTVNKSPVLSVARKVNPIRLIPLVQLISVWAVYYAVVHARQAADAISGNPQWFPVLTRSLNFGMLWCSALQAAAGLPVPVLAVAGRGRSCWAVAFVALVITIANHCIWGMLQGVSLISGKLLGIFNVLTAVIIVGVFDMSALVVLFLGEHKEIYGSGDPLNPTSST</sequence>
<reference evidence="2 3" key="1">
    <citation type="journal article" date="2019" name="Sci. Rep.">
        <title>A high-quality genome of Eragrostis curvula grass provides insights into Poaceae evolution and supports new strategies to enhance forage quality.</title>
        <authorList>
            <person name="Carballo J."/>
            <person name="Santos B.A.C.M."/>
            <person name="Zappacosta D."/>
            <person name="Garbus I."/>
            <person name="Selva J.P."/>
            <person name="Gallo C.A."/>
            <person name="Diaz A."/>
            <person name="Albertini E."/>
            <person name="Caccamo M."/>
            <person name="Echenique V."/>
        </authorList>
    </citation>
    <scope>NUCLEOTIDE SEQUENCE [LARGE SCALE GENOMIC DNA]</scope>
    <source>
        <strain evidence="3">cv. Victoria</strain>
        <tissue evidence="2">Leaf</tissue>
    </source>
</reference>
<dbReference type="EMBL" id="RWGY01000039">
    <property type="protein sequence ID" value="TVU07809.1"/>
    <property type="molecule type" value="Genomic_DNA"/>
</dbReference>
<accession>A0A5J9T907</accession>
<gene>
    <name evidence="2" type="ORF">EJB05_41178</name>
</gene>
<keyword evidence="3" id="KW-1185">Reference proteome</keyword>
<organism evidence="2 3">
    <name type="scientific">Eragrostis curvula</name>
    <name type="common">weeping love grass</name>
    <dbReference type="NCBI Taxonomy" id="38414"/>
    <lineage>
        <taxon>Eukaryota</taxon>
        <taxon>Viridiplantae</taxon>
        <taxon>Streptophyta</taxon>
        <taxon>Embryophyta</taxon>
        <taxon>Tracheophyta</taxon>
        <taxon>Spermatophyta</taxon>
        <taxon>Magnoliopsida</taxon>
        <taxon>Liliopsida</taxon>
        <taxon>Poales</taxon>
        <taxon>Poaceae</taxon>
        <taxon>PACMAD clade</taxon>
        <taxon>Chloridoideae</taxon>
        <taxon>Eragrostideae</taxon>
        <taxon>Eragrostidinae</taxon>
        <taxon>Eragrostis</taxon>
    </lineage>
</organism>
<evidence type="ECO:0000256" key="1">
    <source>
        <dbReference type="SAM" id="Phobius"/>
    </source>
</evidence>
<keyword evidence="1" id="KW-0812">Transmembrane</keyword>
<dbReference type="AlphaFoldDB" id="A0A5J9T907"/>
<keyword evidence="1" id="KW-0472">Membrane</keyword>
<feature type="transmembrane region" description="Helical" evidence="1">
    <location>
        <begin position="25"/>
        <end position="45"/>
    </location>
</feature>
<protein>
    <submittedName>
        <fullName evidence="2">Uncharacterized protein</fullName>
    </submittedName>
</protein>
<dbReference type="Proteomes" id="UP000324897">
    <property type="component" value="Chromosome 3"/>
</dbReference>
<evidence type="ECO:0000313" key="2">
    <source>
        <dbReference type="EMBL" id="TVU07809.1"/>
    </source>
</evidence>
<feature type="transmembrane region" description="Helical" evidence="1">
    <location>
        <begin position="125"/>
        <end position="149"/>
    </location>
</feature>
<name>A0A5J9T907_9POAL</name>
<proteinExistence type="predicted"/>
<keyword evidence="1" id="KW-1133">Transmembrane helix</keyword>
<feature type="transmembrane region" description="Helical" evidence="1">
    <location>
        <begin position="93"/>
        <end position="113"/>
    </location>
</feature>
<dbReference type="Gramene" id="TVU07809">
    <property type="protein sequence ID" value="TVU07809"/>
    <property type="gene ID" value="EJB05_41178"/>
</dbReference>
<comment type="caution">
    <text evidence="2">The sequence shown here is derived from an EMBL/GenBank/DDBJ whole genome shotgun (WGS) entry which is preliminary data.</text>
</comment>
<evidence type="ECO:0000313" key="3">
    <source>
        <dbReference type="Proteomes" id="UP000324897"/>
    </source>
</evidence>
<feature type="transmembrane region" description="Helical" evidence="1">
    <location>
        <begin position="65"/>
        <end position="86"/>
    </location>
</feature>